<feature type="domain" description="EamA" evidence="9">
    <location>
        <begin position="14"/>
        <end position="149"/>
    </location>
</feature>
<evidence type="ECO:0000313" key="10">
    <source>
        <dbReference type="EMBL" id="NYI70584.1"/>
    </source>
</evidence>
<dbReference type="Proteomes" id="UP000527616">
    <property type="component" value="Unassembled WGS sequence"/>
</dbReference>
<feature type="transmembrane region" description="Helical" evidence="8">
    <location>
        <begin position="184"/>
        <end position="204"/>
    </location>
</feature>
<feature type="transmembrane region" description="Helical" evidence="8">
    <location>
        <begin position="45"/>
        <end position="65"/>
    </location>
</feature>
<dbReference type="PANTHER" id="PTHR22911">
    <property type="entry name" value="ACYL-MALONYL CONDENSING ENZYME-RELATED"/>
    <property type="match status" value="1"/>
</dbReference>
<keyword evidence="3" id="KW-0813">Transport</keyword>
<protein>
    <submittedName>
        <fullName evidence="10">Chloramphenicol-sensitive protein RarD</fullName>
    </submittedName>
</protein>
<dbReference type="InterPro" id="IPR000620">
    <property type="entry name" value="EamA_dom"/>
</dbReference>
<dbReference type="Pfam" id="PF00892">
    <property type="entry name" value="EamA"/>
    <property type="match status" value="2"/>
</dbReference>
<sequence length="305" mass="32627">MAKQTPAAPAESGAGVLAAIGAYAIWGLVPLFWPLLNRSQAVELLAHRIVWAFVVAALIALIIARRPLLRTLRNRRAMLLLSAAAVVISVNWGVYIWAVTHAEVVQASLGYYINPILSILAGVLVLRERLAPAQWAAIGLAFAAVIVLTIDYGHPPWIALTLATSFATYGVLKKFAPADPIVTLVIESGVVLIPATAYLGWLAARGVGSFGTLGPGYDALLICAGVVTVIPLLCFAWAAPRIRLSTMGMTQYLAPTLQFILGVAWFGEPMSPARWAGFVLVWIALSLLTGYAIVVRRRARKARAG</sequence>
<proteinExistence type="inferred from homology"/>
<keyword evidence="4" id="KW-1003">Cell membrane</keyword>
<evidence type="ECO:0000256" key="2">
    <source>
        <dbReference type="ARBA" id="ARBA00007362"/>
    </source>
</evidence>
<comment type="similarity">
    <text evidence="2">Belongs to the EamA transporter family.</text>
</comment>
<evidence type="ECO:0000256" key="7">
    <source>
        <dbReference type="ARBA" id="ARBA00023136"/>
    </source>
</evidence>
<feature type="transmembrane region" description="Helical" evidence="8">
    <location>
        <begin position="12"/>
        <end position="33"/>
    </location>
</feature>
<feature type="transmembrane region" description="Helical" evidence="8">
    <location>
        <begin position="250"/>
        <end position="267"/>
    </location>
</feature>
<evidence type="ECO:0000256" key="1">
    <source>
        <dbReference type="ARBA" id="ARBA00004651"/>
    </source>
</evidence>
<dbReference type="GO" id="GO:0005886">
    <property type="term" value="C:plasma membrane"/>
    <property type="evidence" value="ECO:0007669"/>
    <property type="project" value="UniProtKB-SubCell"/>
</dbReference>
<evidence type="ECO:0000313" key="11">
    <source>
        <dbReference type="Proteomes" id="UP000527616"/>
    </source>
</evidence>
<feature type="transmembrane region" description="Helical" evidence="8">
    <location>
        <begin position="216"/>
        <end position="238"/>
    </location>
</feature>
<feature type="transmembrane region" description="Helical" evidence="8">
    <location>
        <begin position="109"/>
        <end position="126"/>
    </location>
</feature>
<feature type="transmembrane region" description="Helical" evidence="8">
    <location>
        <begin position="133"/>
        <end position="150"/>
    </location>
</feature>
<feature type="transmembrane region" description="Helical" evidence="8">
    <location>
        <begin position="273"/>
        <end position="294"/>
    </location>
</feature>
<comment type="subcellular location">
    <subcellularLocation>
        <location evidence="1">Cell membrane</location>
        <topology evidence="1">Multi-pass membrane protein</topology>
    </subcellularLocation>
</comment>
<keyword evidence="11" id="KW-1185">Reference proteome</keyword>
<comment type="caution">
    <text evidence="10">The sequence shown here is derived from an EMBL/GenBank/DDBJ whole genome shotgun (WGS) entry which is preliminary data.</text>
</comment>
<dbReference type="PANTHER" id="PTHR22911:SF137">
    <property type="entry name" value="SOLUTE CARRIER FAMILY 35 MEMBER G2-RELATED"/>
    <property type="match status" value="1"/>
</dbReference>
<dbReference type="SUPFAM" id="SSF103481">
    <property type="entry name" value="Multidrug resistance efflux transporter EmrE"/>
    <property type="match status" value="2"/>
</dbReference>
<dbReference type="AlphaFoldDB" id="A0A7Z0D893"/>
<feature type="domain" description="EamA" evidence="9">
    <location>
        <begin position="158"/>
        <end position="289"/>
    </location>
</feature>
<keyword evidence="6 8" id="KW-1133">Transmembrane helix</keyword>
<evidence type="ECO:0000256" key="8">
    <source>
        <dbReference type="SAM" id="Phobius"/>
    </source>
</evidence>
<evidence type="ECO:0000256" key="3">
    <source>
        <dbReference type="ARBA" id="ARBA00022448"/>
    </source>
</evidence>
<feature type="transmembrane region" description="Helical" evidence="8">
    <location>
        <begin position="156"/>
        <end position="172"/>
    </location>
</feature>
<dbReference type="EMBL" id="JACBZS010000001">
    <property type="protein sequence ID" value="NYI70584.1"/>
    <property type="molecule type" value="Genomic_DNA"/>
</dbReference>
<organism evidence="10 11">
    <name type="scientific">Naumannella cuiyingiana</name>
    <dbReference type="NCBI Taxonomy" id="1347891"/>
    <lineage>
        <taxon>Bacteria</taxon>
        <taxon>Bacillati</taxon>
        <taxon>Actinomycetota</taxon>
        <taxon>Actinomycetes</taxon>
        <taxon>Propionibacteriales</taxon>
        <taxon>Propionibacteriaceae</taxon>
        <taxon>Naumannella</taxon>
    </lineage>
</organism>
<reference evidence="10 11" key="1">
    <citation type="submission" date="2020-07" db="EMBL/GenBank/DDBJ databases">
        <title>Sequencing the genomes of 1000 actinobacteria strains.</title>
        <authorList>
            <person name="Klenk H.-P."/>
        </authorList>
    </citation>
    <scope>NUCLEOTIDE SEQUENCE [LARGE SCALE GENOMIC DNA]</scope>
    <source>
        <strain evidence="10 11">DSM 103164</strain>
    </source>
</reference>
<feature type="transmembrane region" description="Helical" evidence="8">
    <location>
        <begin position="77"/>
        <end position="97"/>
    </location>
</feature>
<dbReference type="InterPro" id="IPR004626">
    <property type="entry name" value="RarD"/>
</dbReference>
<dbReference type="RefSeq" id="WP_179444526.1">
    <property type="nucleotide sequence ID" value="NZ_JACBZS010000001.1"/>
</dbReference>
<evidence type="ECO:0000256" key="4">
    <source>
        <dbReference type="ARBA" id="ARBA00022475"/>
    </source>
</evidence>
<dbReference type="NCBIfam" id="TIGR00688">
    <property type="entry name" value="rarD"/>
    <property type="match status" value="1"/>
</dbReference>
<keyword evidence="5 8" id="KW-0812">Transmembrane</keyword>
<dbReference type="InterPro" id="IPR037185">
    <property type="entry name" value="EmrE-like"/>
</dbReference>
<accession>A0A7Z0D893</accession>
<evidence type="ECO:0000256" key="6">
    <source>
        <dbReference type="ARBA" id="ARBA00022989"/>
    </source>
</evidence>
<gene>
    <name evidence="10" type="ORF">GGQ54_001144</name>
</gene>
<name>A0A7Z0D893_9ACTN</name>
<keyword evidence="7 8" id="KW-0472">Membrane</keyword>
<evidence type="ECO:0000259" key="9">
    <source>
        <dbReference type="Pfam" id="PF00892"/>
    </source>
</evidence>
<evidence type="ECO:0000256" key="5">
    <source>
        <dbReference type="ARBA" id="ARBA00022692"/>
    </source>
</evidence>